<feature type="compositionally biased region" description="Acidic residues" evidence="1">
    <location>
        <begin position="132"/>
        <end position="141"/>
    </location>
</feature>
<keyword evidence="2" id="KW-0472">Membrane</keyword>
<dbReference type="InterPro" id="IPR026622">
    <property type="entry name" value="Mxra7"/>
</dbReference>
<keyword evidence="2" id="KW-1133">Transmembrane helix</keyword>
<evidence type="ECO:0000259" key="3">
    <source>
        <dbReference type="Pfam" id="PF25473"/>
    </source>
</evidence>
<dbReference type="EMBL" id="VIIS01000240">
    <property type="protein sequence ID" value="KAF0311408.1"/>
    <property type="molecule type" value="Genomic_DNA"/>
</dbReference>
<sequence length="225" mass="23964">MAGAAGGGAGEFSSAWTLAEAAARDPFHLGQFFALLWENTSGYLLAACLVSVAAVLLSWVYVVRGAGPARGPDQRTGGPSEDRSSPATRSPTKTSRHTPSAAASDDADDAPDDAGSASDGSADAAAVPPPPPEEEEEELGSSEEGGGGVPDLVEMAHHLPARMKQAELRHIRQKLQSDMTEEQRRRERQVERDQMTAIMELMQKNSDKFGSPSLDDMQAQLKLYM</sequence>
<reference evidence="4 5" key="1">
    <citation type="submission" date="2019-07" db="EMBL/GenBank/DDBJ databases">
        <title>Draft genome assembly of a fouling barnacle, Amphibalanus amphitrite (Darwin, 1854): The first reference genome for Thecostraca.</title>
        <authorList>
            <person name="Kim W."/>
        </authorList>
    </citation>
    <scope>NUCLEOTIDE SEQUENCE [LARGE SCALE GENOMIC DNA]</scope>
    <source>
        <strain evidence="4">SNU_AA5</strain>
        <tissue evidence="4">Soma without cirri and trophi</tissue>
    </source>
</reference>
<feature type="transmembrane region" description="Helical" evidence="2">
    <location>
        <begin position="42"/>
        <end position="62"/>
    </location>
</feature>
<protein>
    <recommendedName>
        <fullName evidence="3">Matrix-remodeling-associated protein 7 helical domain-containing protein</fullName>
    </recommendedName>
</protein>
<evidence type="ECO:0000313" key="4">
    <source>
        <dbReference type="EMBL" id="KAF0311408.1"/>
    </source>
</evidence>
<name>A0A6A4X8M0_AMPAM</name>
<evidence type="ECO:0000256" key="2">
    <source>
        <dbReference type="SAM" id="Phobius"/>
    </source>
</evidence>
<comment type="caution">
    <text evidence="4">The sequence shown here is derived from an EMBL/GenBank/DDBJ whole genome shotgun (WGS) entry which is preliminary data.</text>
</comment>
<keyword evidence="5" id="KW-1185">Reference proteome</keyword>
<feature type="region of interest" description="Disordered" evidence="1">
    <location>
        <begin position="67"/>
        <end position="152"/>
    </location>
</feature>
<dbReference type="AlphaFoldDB" id="A0A6A4X8M0"/>
<evidence type="ECO:0000313" key="5">
    <source>
        <dbReference type="Proteomes" id="UP000440578"/>
    </source>
</evidence>
<dbReference type="Pfam" id="PF25473">
    <property type="entry name" value="MXRA7_helical"/>
    <property type="match status" value="1"/>
</dbReference>
<feature type="domain" description="Matrix-remodeling-associated protein 7 helical" evidence="3">
    <location>
        <begin position="166"/>
        <end position="224"/>
    </location>
</feature>
<feature type="compositionally biased region" description="Low complexity" evidence="1">
    <location>
        <begin position="113"/>
        <end position="126"/>
    </location>
</feature>
<evidence type="ECO:0000256" key="1">
    <source>
        <dbReference type="SAM" id="MobiDB-lite"/>
    </source>
</evidence>
<dbReference type="Proteomes" id="UP000440578">
    <property type="component" value="Unassembled WGS sequence"/>
</dbReference>
<proteinExistence type="predicted"/>
<dbReference type="EMBL" id="VIIS01000240">
    <property type="protein sequence ID" value="KAF0311409.1"/>
    <property type="molecule type" value="Genomic_DNA"/>
</dbReference>
<dbReference type="PANTHER" id="PTHR21845:SF2">
    <property type="entry name" value="MATRIX-REMODELING-ASSOCIATED PROTEIN 7"/>
    <property type="match status" value="1"/>
</dbReference>
<gene>
    <name evidence="4" type="ORF">FJT64_017728</name>
</gene>
<keyword evidence="2" id="KW-0812">Transmembrane</keyword>
<organism evidence="4 5">
    <name type="scientific">Amphibalanus amphitrite</name>
    <name type="common">Striped barnacle</name>
    <name type="synonym">Balanus amphitrite</name>
    <dbReference type="NCBI Taxonomy" id="1232801"/>
    <lineage>
        <taxon>Eukaryota</taxon>
        <taxon>Metazoa</taxon>
        <taxon>Ecdysozoa</taxon>
        <taxon>Arthropoda</taxon>
        <taxon>Crustacea</taxon>
        <taxon>Multicrustacea</taxon>
        <taxon>Cirripedia</taxon>
        <taxon>Thoracica</taxon>
        <taxon>Thoracicalcarea</taxon>
        <taxon>Balanomorpha</taxon>
        <taxon>Balanoidea</taxon>
        <taxon>Balanidae</taxon>
        <taxon>Amphibalaninae</taxon>
        <taxon>Amphibalanus</taxon>
    </lineage>
</organism>
<accession>A0A6A4X8M0</accession>
<dbReference type="OrthoDB" id="5983600at2759"/>
<dbReference type="InterPro" id="IPR057534">
    <property type="entry name" value="MXRA7_helical"/>
</dbReference>
<dbReference type="PANTHER" id="PTHR21845">
    <property type="entry name" value="TRANSMEMBRANE ANCHOR PROTEIN 1"/>
    <property type="match status" value="1"/>
</dbReference>